<proteinExistence type="predicted"/>
<dbReference type="EMBL" id="BARV01019608">
    <property type="protein sequence ID" value="GAI18894.1"/>
    <property type="molecule type" value="Genomic_DNA"/>
</dbReference>
<dbReference type="AlphaFoldDB" id="X1NJM5"/>
<sequence>MSSIFTLNHTRQNKGYFYAKLVYRPGKSIARRTVKFTVMQQLLLN</sequence>
<comment type="caution">
    <text evidence="1">The sequence shown here is derived from an EMBL/GenBank/DDBJ whole genome shotgun (WGS) entry which is preliminary data.</text>
</comment>
<evidence type="ECO:0000313" key="1">
    <source>
        <dbReference type="EMBL" id="GAI18894.1"/>
    </source>
</evidence>
<reference evidence="1" key="1">
    <citation type="journal article" date="2014" name="Front. Microbiol.">
        <title>High frequency of phylogenetically diverse reductive dehalogenase-homologous genes in deep subseafloor sedimentary metagenomes.</title>
        <authorList>
            <person name="Kawai M."/>
            <person name="Futagami T."/>
            <person name="Toyoda A."/>
            <person name="Takaki Y."/>
            <person name="Nishi S."/>
            <person name="Hori S."/>
            <person name="Arai W."/>
            <person name="Tsubouchi T."/>
            <person name="Morono Y."/>
            <person name="Uchiyama I."/>
            <person name="Ito T."/>
            <person name="Fujiyama A."/>
            <person name="Inagaki F."/>
            <person name="Takami H."/>
        </authorList>
    </citation>
    <scope>NUCLEOTIDE SEQUENCE</scope>
    <source>
        <strain evidence="1">Expedition CK06-06</strain>
    </source>
</reference>
<protein>
    <submittedName>
        <fullName evidence="1">Uncharacterized protein</fullName>
    </submittedName>
</protein>
<accession>X1NJM5</accession>
<organism evidence="1">
    <name type="scientific">marine sediment metagenome</name>
    <dbReference type="NCBI Taxonomy" id="412755"/>
    <lineage>
        <taxon>unclassified sequences</taxon>
        <taxon>metagenomes</taxon>
        <taxon>ecological metagenomes</taxon>
    </lineage>
</organism>
<name>X1NJM5_9ZZZZ</name>
<gene>
    <name evidence="1" type="ORF">S06H3_32917</name>
</gene>